<dbReference type="InterPro" id="IPR022385">
    <property type="entry name" value="Rhs_assc_core"/>
</dbReference>
<dbReference type="InterPro" id="IPR050708">
    <property type="entry name" value="T6SS_VgrG/RHS"/>
</dbReference>
<comment type="similarity">
    <text evidence="1">Belongs to the RHS family.</text>
</comment>
<feature type="domain" description="RHS protein conserved region" evidence="2">
    <location>
        <begin position="180"/>
        <end position="216"/>
    </location>
</feature>
<dbReference type="PANTHER" id="PTHR32305">
    <property type="match status" value="1"/>
</dbReference>
<dbReference type="Gene3D" id="2.180.10.10">
    <property type="entry name" value="RHS repeat-associated core"/>
    <property type="match status" value="1"/>
</dbReference>
<dbReference type="EMBL" id="QNRL01000015">
    <property type="protein sequence ID" value="RBP05735.1"/>
    <property type="molecule type" value="Genomic_DNA"/>
</dbReference>
<dbReference type="Pfam" id="PF03527">
    <property type="entry name" value="RHS"/>
    <property type="match status" value="1"/>
</dbReference>
<dbReference type="RefSeq" id="WP_375876936.1">
    <property type="nucleotide sequence ID" value="NZ_QNRL01000015.1"/>
</dbReference>
<dbReference type="InterPro" id="IPR001826">
    <property type="entry name" value="RHS"/>
</dbReference>
<accession>A0ABX9FPE7</accession>
<evidence type="ECO:0000259" key="2">
    <source>
        <dbReference type="Pfam" id="PF03527"/>
    </source>
</evidence>
<comment type="caution">
    <text evidence="3">The sequence shown here is derived from an EMBL/GenBank/DDBJ whole genome shotgun (WGS) entry which is preliminary data.</text>
</comment>
<keyword evidence="4" id="KW-1185">Reference proteome</keyword>
<dbReference type="PRINTS" id="PR00394">
    <property type="entry name" value="RHSPROTEIN"/>
</dbReference>
<reference evidence="3 4" key="1">
    <citation type="submission" date="2018-06" db="EMBL/GenBank/DDBJ databases">
        <title>Genomic Encyclopedia of Type Strains, Phase IV (KMG-IV): sequencing the most valuable type-strain genomes for metagenomic binning, comparative biology and taxonomic classification.</title>
        <authorList>
            <person name="Goeker M."/>
        </authorList>
    </citation>
    <scope>NUCLEOTIDE SEQUENCE [LARGE SCALE GENOMIC DNA]</scope>
    <source>
        <strain evidence="3 4">DSM 27453</strain>
    </source>
</reference>
<feature type="non-terminal residue" evidence="3">
    <location>
        <position position="1"/>
    </location>
</feature>
<gene>
    <name evidence="3" type="ORF">DFQ50_11532</name>
</gene>
<evidence type="ECO:0000313" key="3">
    <source>
        <dbReference type="EMBL" id="RBP05735.1"/>
    </source>
</evidence>
<name>A0ABX9FPE7_9ENTR</name>
<proteinExistence type="inferred from homology"/>
<dbReference type="PANTHER" id="PTHR32305:SF15">
    <property type="entry name" value="PROTEIN RHSA-RELATED"/>
    <property type="match status" value="1"/>
</dbReference>
<evidence type="ECO:0000256" key="1">
    <source>
        <dbReference type="ARBA" id="ARBA00009455"/>
    </source>
</evidence>
<protein>
    <submittedName>
        <fullName evidence="3">RHS repeat-associated protein</fullName>
    </submittedName>
</protein>
<evidence type="ECO:0000313" key="4">
    <source>
        <dbReference type="Proteomes" id="UP000253201"/>
    </source>
</evidence>
<sequence>HLYHYDSQHRLVFCRRIQHGEPQVESRYFYDPLGRRAGKRVWRRERDLTGWMSLSRTPEVTWYGWDGDRLTTIQTQKTRIQTVNQPGSFTPLIRIETDNGELKKAQRRSLAEKLQQEGSEDGHGVVFPAELVRLLDRLEGEIRADCVSSESHAWLAQCGLTVEQLARQVEPAYTPARMLHLYHCDHRGLPLALISEDGNTVWRAENDEWGNLLNEENPHHLFQPYRLPGQQYDEESGLYYNRNRYYDLLQGRYITQDPIGLKGGWNLYSYSINPITWADPLGLTPFSGIDMGKGTNERASLGLWMEENGASPKEIAKAMAPFPASNPMSRECRGSGTAALGTGVSAAISVNEHTGASGAASVPVAAVGARLSVTCGLKFRDPEAKDLKAAAAFALGLGIVSIEITETSTWPEVYIGAGLGVGPELKMPYNPSVNIPLF</sequence>
<organism evidence="3 4">
    <name type="scientific">Pseudocitrobacter faecalis</name>
    <dbReference type="NCBI Taxonomy" id="1398493"/>
    <lineage>
        <taxon>Bacteria</taxon>
        <taxon>Pseudomonadati</taxon>
        <taxon>Pseudomonadota</taxon>
        <taxon>Gammaproteobacteria</taxon>
        <taxon>Enterobacterales</taxon>
        <taxon>Enterobacteriaceae</taxon>
        <taxon>Pseudocitrobacter</taxon>
    </lineage>
</organism>
<dbReference type="NCBIfam" id="TIGR03696">
    <property type="entry name" value="Rhs_assc_core"/>
    <property type="match status" value="1"/>
</dbReference>
<dbReference type="Proteomes" id="UP000253201">
    <property type="component" value="Unassembled WGS sequence"/>
</dbReference>